<dbReference type="Proteomes" id="UP000319817">
    <property type="component" value="Chromosome"/>
</dbReference>
<comment type="subunit">
    <text evidence="5">Homooligomerizes.</text>
</comment>
<evidence type="ECO:0000256" key="2">
    <source>
        <dbReference type="ARBA" id="ARBA00022692"/>
    </source>
</evidence>
<dbReference type="InterPro" id="IPR022853">
    <property type="entry name" value="FloA"/>
</dbReference>
<evidence type="ECO:0000256" key="5">
    <source>
        <dbReference type="HAMAP-Rule" id="MF_01562"/>
    </source>
</evidence>
<keyword evidence="3 5" id="KW-1133">Transmembrane helix</keyword>
<keyword evidence="8" id="KW-1185">Reference proteome</keyword>
<keyword evidence="6" id="KW-0175">Coiled coil</keyword>
<keyword evidence="4 5" id="KW-0472">Membrane</keyword>
<evidence type="ECO:0000313" key="8">
    <source>
        <dbReference type="Proteomes" id="UP000319817"/>
    </source>
</evidence>
<dbReference type="HAMAP" id="MF_01562">
    <property type="entry name" value="FloA"/>
    <property type="match status" value="1"/>
</dbReference>
<dbReference type="Pfam" id="PF12127">
    <property type="entry name" value="FloA"/>
    <property type="match status" value="1"/>
</dbReference>
<comment type="subcellular location">
    <subcellularLocation>
        <location evidence="5">Cell membrane</location>
        <topology evidence="5">Single-pass membrane protein</topology>
    </subcellularLocation>
    <subcellularLocation>
        <location evidence="5">Membrane raft</location>
        <topology evidence="5">Single-pass membrane protein</topology>
    </subcellularLocation>
</comment>
<evidence type="ECO:0000256" key="6">
    <source>
        <dbReference type="SAM" id="Coils"/>
    </source>
</evidence>
<evidence type="ECO:0000256" key="3">
    <source>
        <dbReference type="ARBA" id="ARBA00022989"/>
    </source>
</evidence>
<dbReference type="NCBIfam" id="NF010186">
    <property type="entry name" value="PRK13665.1"/>
    <property type="match status" value="1"/>
</dbReference>
<proteinExistence type="inferred from homology"/>
<organism evidence="7 8">
    <name type="scientific">Stieleria marina</name>
    <dbReference type="NCBI Taxonomy" id="1930275"/>
    <lineage>
        <taxon>Bacteria</taxon>
        <taxon>Pseudomonadati</taxon>
        <taxon>Planctomycetota</taxon>
        <taxon>Planctomycetia</taxon>
        <taxon>Pirellulales</taxon>
        <taxon>Pirellulaceae</taxon>
        <taxon>Stieleria</taxon>
    </lineage>
</organism>
<comment type="similarity">
    <text evidence="5">Belongs to the flotillin-like FloA family.</text>
</comment>
<gene>
    <name evidence="5" type="primary">floA</name>
    <name evidence="7" type="ORF">K239x_11910</name>
</gene>
<dbReference type="GO" id="GO:0045121">
    <property type="term" value="C:membrane raft"/>
    <property type="evidence" value="ECO:0007669"/>
    <property type="project" value="UniProtKB-SubCell"/>
</dbReference>
<evidence type="ECO:0000256" key="4">
    <source>
        <dbReference type="ARBA" id="ARBA00023136"/>
    </source>
</evidence>
<feature type="transmembrane region" description="Helical" evidence="5">
    <location>
        <begin position="35"/>
        <end position="58"/>
    </location>
</feature>
<protein>
    <recommendedName>
        <fullName evidence="5">Flotillin-like protein FloA</fullName>
    </recommendedName>
</protein>
<evidence type="ECO:0000256" key="1">
    <source>
        <dbReference type="ARBA" id="ARBA00022475"/>
    </source>
</evidence>
<feature type="coiled-coil region" evidence="6">
    <location>
        <begin position="293"/>
        <end position="320"/>
    </location>
</feature>
<evidence type="ECO:0000313" key="7">
    <source>
        <dbReference type="EMBL" id="QDT09246.1"/>
    </source>
</evidence>
<dbReference type="EMBL" id="CP036526">
    <property type="protein sequence ID" value="QDT09246.1"/>
    <property type="molecule type" value="Genomic_DNA"/>
</dbReference>
<dbReference type="AlphaFoldDB" id="A0A517NQ40"/>
<accession>A0A517NQ40</accession>
<sequence>MLPVTNSFDSVSILPLQIGYDSISLGLIGQATSPAAIIAMAVGLLVVFLIAVLGFFFVRYGKLWFQAYMSVADVSLVSLIRMHFTKVNPNVIVQAKVMSAQAGLNISRANGISTARLEAHYLAGGNVMNVIHAIIAAHRAEIPLDFDQASAIDLAGRDVLDAVQTSVYPKVIDCPDPARSGKTTLSAITKNGIELRVRARVTVRTNIEQLIGGATEDTIIARVGEAIISSIGSADTHFKVLENPDMITRVVLSRGLDAQTAFEIVSIDIGDIDVGENIGARLQSDQAEADTRVARAKAERRRAEAIAEEQKMKAKVAENKSQLVLAEAEVPMAMAEAFKAGRINAPDA</sequence>
<keyword evidence="1 5" id="KW-1003">Cell membrane</keyword>
<comment type="caution">
    <text evidence="5">Lacks conserved residue(s) required for the propagation of feature annotation.</text>
</comment>
<dbReference type="GO" id="GO:0005886">
    <property type="term" value="C:plasma membrane"/>
    <property type="evidence" value="ECO:0007669"/>
    <property type="project" value="UniProtKB-SubCell"/>
</dbReference>
<name>A0A517NQ40_9BACT</name>
<reference evidence="7 8" key="1">
    <citation type="submission" date="2019-02" db="EMBL/GenBank/DDBJ databases">
        <title>Deep-cultivation of Planctomycetes and their phenomic and genomic characterization uncovers novel biology.</title>
        <authorList>
            <person name="Wiegand S."/>
            <person name="Jogler M."/>
            <person name="Boedeker C."/>
            <person name="Pinto D."/>
            <person name="Vollmers J."/>
            <person name="Rivas-Marin E."/>
            <person name="Kohn T."/>
            <person name="Peeters S.H."/>
            <person name="Heuer A."/>
            <person name="Rast P."/>
            <person name="Oberbeckmann S."/>
            <person name="Bunk B."/>
            <person name="Jeske O."/>
            <person name="Meyerdierks A."/>
            <person name="Storesund J.E."/>
            <person name="Kallscheuer N."/>
            <person name="Luecker S."/>
            <person name="Lage O.M."/>
            <person name="Pohl T."/>
            <person name="Merkel B.J."/>
            <person name="Hornburger P."/>
            <person name="Mueller R.-W."/>
            <person name="Bruemmer F."/>
            <person name="Labrenz M."/>
            <person name="Spormann A.M."/>
            <person name="Op den Camp H."/>
            <person name="Overmann J."/>
            <person name="Amann R."/>
            <person name="Jetten M.S.M."/>
            <person name="Mascher T."/>
            <person name="Medema M.H."/>
            <person name="Devos D.P."/>
            <person name="Kaster A.-K."/>
            <person name="Ovreas L."/>
            <person name="Rohde M."/>
            <person name="Galperin M.Y."/>
            <person name="Jogler C."/>
        </authorList>
    </citation>
    <scope>NUCLEOTIDE SEQUENCE [LARGE SCALE GENOMIC DNA]</scope>
    <source>
        <strain evidence="7 8">K23_9</strain>
    </source>
</reference>
<comment type="function">
    <text evidence="5">Found in functional membrane microdomains (FMM) that may be equivalent to eukaryotic membrane rafts FMMs are highly dynamic and increase in number as cells age. Flotillins are thought to be important factors in membrane fluidity.</text>
</comment>
<keyword evidence="2 5" id="KW-0812">Transmembrane</keyword>